<dbReference type="GO" id="GO:0070482">
    <property type="term" value="P:response to oxygen levels"/>
    <property type="evidence" value="ECO:0007669"/>
    <property type="project" value="TreeGrafter"/>
</dbReference>
<dbReference type="GO" id="GO:0019934">
    <property type="term" value="P:cGMP-mediated signaling"/>
    <property type="evidence" value="ECO:0007669"/>
    <property type="project" value="TreeGrafter"/>
</dbReference>
<feature type="compositionally biased region" description="Basic and acidic residues" evidence="6">
    <location>
        <begin position="353"/>
        <end position="365"/>
    </location>
</feature>
<evidence type="ECO:0000256" key="6">
    <source>
        <dbReference type="SAM" id="MobiDB-lite"/>
    </source>
</evidence>
<dbReference type="PROSITE" id="PS50125">
    <property type="entry name" value="GUANYLATE_CYCLASE_2"/>
    <property type="match status" value="1"/>
</dbReference>
<evidence type="ECO:0000256" key="5">
    <source>
        <dbReference type="ARBA" id="ARBA00023293"/>
    </source>
</evidence>
<dbReference type="Pfam" id="PF00211">
    <property type="entry name" value="Guanylate_cyc"/>
    <property type="match status" value="1"/>
</dbReference>
<organism evidence="8 9">
    <name type="scientific">Pristionchus mayeri</name>
    <dbReference type="NCBI Taxonomy" id="1317129"/>
    <lineage>
        <taxon>Eukaryota</taxon>
        <taxon>Metazoa</taxon>
        <taxon>Ecdysozoa</taxon>
        <taxon>Nematoda</taxon>
        <taxon>Chromadorea</taxon>
        <taxon>Rhabditida</taxon>
        <taxon>Rhabditina</taxon>
        <taxon>Diplogasteromorpha</taxon>
        <taxon>Diplogasteroidea</taxon>
        <taxon>Neodiplogasteridae</taxon>
        <taxon>Pristionchus</taxon>
    </lineage>
</organism>
<comment type="caution">
    <text evidence="8">The sequence shown here is derived from an EMBL/GenBank/DDBJ whole genome shotgun (WGS) entry which is preliminary data.</text>
</comment>
<dbReference type="PANTHER" id="PTHR45655:SF1">
    <property type="entry name" value="SOLUBLE GUANYLATE CYCLASE GCY-37"/>
    <property type="match status" value="1"/>
</dbReference>
<dbReference type="SUPFAM" id="SSF55073">
    <property type="entry name" value="Nucleotide cyclase"/>
    <property type="match status" value="1"/>
</dbReference>
<evidence type="ECO:0000313" key="9">
    <source>
        <dbReference type="Proteomes" id="UP001328107"/>
    </source>
</evidence>
<evidence type="ECO:0000256" key="4">
    <source>
        <dbReference type="ARBA" id="ARBA00023239"/>
    </source>
</evidence>
<dbReference type="EMBL" id="BTRK01000004">
    <property type="protein sequence ID" value="GMR45479.1"/>
    <property type="molecule type" value="Genomic_DNA"/>
</dbReference>
<dbReference type="CDD" id="cd07302">
    <property type="entry name" value="CHD"/>
    <property type="match status" value="1"/>
</dbReference>
<keyword evidence="5" id="KW-0141">cGMP biosynthesis</keyword>
<dbReference type="Pfam" id="PF07701">
    <property type="entry name" value="HNOBA"/>
    <property type="match status" value="1"/>
</dbReference>
<feature type="non-terminal residue" evidence="8">
    <location>
        <position position="372"/>
    </location>
</feature>
<comment type="catalytic activity">
    <reaction evidence="1">
        <text>GTP = 3',5'-cyclic GMP + diphosphate</text>
        <dbReference type="Rhea" id="RHEA:13665"/>
        <dbReference type="ChEBI" id="CHEBI:33019"/>
        <dbReference type="ChEBI" id="CHEBI:37565"/>
        <dbReference type="ChEBI" id="CHEBI:57746"/>
        <dbReference type="EC" id="4.6.1.2"/>
    </reaction>
</comment>
<dbReference type="EC" id="4.6.1.2" evidence="2"/>
<accession>A0AAN5HYG9</accession>
<proteinExistence type="predicted"/>
<feature type="domain" description="Guanylate cyclase" evidence="7">
    <location>
        <begin position="108"/>
        <end position="237"/>
    </location>
</feature>
<dbReference type="PANTHER" id="PTHR45655">
    <property type="entry name" value="GUANYLATE CYCLASE SOLUBLE SUBUNIT BETA-2"/>
    <property type="match status" value="1"/>
</dbReference>
<dbReference type="InterPro" id="IPR029787">
    <property type="entry name" value="Nucleotide_cyclase"/>
</dbReference>
<dbReference type="AlphaFoldDB" id="A0AAN5HYG9"/>
<dbReference type="SMART" id="SM00044">
    <property type="entry name" value="CYCc"/>
    <property type="match status" value="1"/>
</dbReference>
<dbReference type="Proteomes" id="UP001328107">
    <property type="component" value="Unassembled WGS sequence"/>
</dbReference>
<evidence type="ECO:0000256" key="1">
    <source>
        <dbReference type="ARBA" id="ARBA00001436"/>
    </source>
</evidence>
<evidence type="ECO:0000259" key="7">
    <source>
        <dbReference type="PROSITE" id="PS50125"/>
    </source>
</evidence>
<dbReference type="InterPro" id="IPR001054">
    <property type="entry name" value="A/G_cyclase"/>
</dbReference>
<gene>
    <name evidence="8" type="ORF">PMAYCL1PPCAC_15674</name>
</gene>
<keyword evidence="3" id="KW-0547">Nucleotide-binding</keyword>
<dbReference type="GO" id="GO:0008074">
    <property type="term" value="C:guanylate cyclase complex, soluble"/>
    <property type="evidence" value="ECO:0007669"/>
    <property type="project" value="TreeGrafter"/>
</dbReference>
<evidence type="ECO:0000256" key="3">
    <source>
        <dbReference type="ARBA" id="ARBA00022741"/>
    </source>
</evidence>
<sequence length="372" mass="42292">DSGSSIVYLCSPYANTVRQLLDTCHYLADIPMRDATRVLVMLNQSRMWQLDRNNRLEEACRSIPALETKLFERQDRNRRLLYRHVPHQIGECLNQGKAYEPQSYSEATVLACSLPDFAAITAFCCPEEVVDLLADLSSRFNRLIDMRQLYLVHSFSDAWLVVGGVPDRSRVDHTSAVLDLAIGLIAETRQIMVSHFGLPLRLRVGVSLGAVSAMVICERRPRFFIYGDPMCEAKSLSYLADPEKCLVTNSVRTSVTKSLCSAYVFSSEGYVDVGDRKLLAHYLERHENLTPVQLVNRECENIFFRTAITAEEMESWNRHTQLATRTDRERNSGSLPLPPRLLSRSWRIRSNRSDDSGISEGDRTIKSLPAKW</sequence>
<dbReference type="InterPro" id="IPR011645">
    <property type="entry name" value="HNOB_dom_associated"/>
</dbReference>
<keyword evidence="4" id="KW-0456">Lyase</keyword>
<name>A0AAN5HYG9_9BILA</name>
<dbReference type="GO" id="GO:0000166">
    <property type="term" value="F:nucleotide binding"/>
    <property type="evidence" value="ECO:0007669"/>
    <property type="project" value="UniProtKB-KW"/>
</dbReference>
<keyword evidence="9" id="KW-1185">Reference proteome</keyword>
<dbReference type="GO" id="GO:0004383">
    <property type="term" value="F:guanylate cyclase activity"/>
    <property type="evidence" value="ECO:0007669"/>
    <property type="project" value="UniProtKB-EC"/>
</dbReference>
<dbReference type="Gene3D" id="3.30.70.1230">
    <property type="entry name" value="Nucleotide cyclase"/>
    <property type="match status" value="1"/>
</dbReference>
<feature type="non-terminal residue" evidence="8">
    <location>
        <position position="1"/>
    </location>
</feature>
<evidence type="ECO:0000256" key="2">
    <source>
        <dbReference type="ARBA" id="ARBA00012202"/>
    </source>
</evidence>
<protein>
    <recommendedName>
        <fullName evidence="2">guanylate cyclase</fullName>
        <ecNumber evidence="2">4.6.1.2</ecNumber>
    </recommendedName>
</protein>
<reference evidence="9" key="1">
    <citation type="submission" date="2022-10" db="EMBL/GenBank/DDBJ databases">
        <title>Genome assembly of Pristionchus species.</title>
        <authorList>
            <person name="Yoshida K."/>
            <person name="Sommer R.J."/>
        </authorList>
    </citation>
    <scope>NUCLEOTIDE SEQUENCE [LARGE SCALE GENOMIC DNA]</scope>
    <source>
        <strain evidence="9">RS5460</strain>
    </source>
</reference>
<evidence type="ECO:0000313" key="8">
    <source>
        <dbReference type="EMBL" id="GMR45479.1"/>
    </source>
</evidence>
<feature type="region of interest" description="Disordered" evidence="6">
    <location>
        <begin position="353"/>
        <end position="372"/>
    </location>
</feature>